<sequence length="144" mass="16622">MSHWILVVDHQPRSRHLLREELERDFHVVAPESGRAARRLLEDMIFDLAIIDMRLPDVNVPEWLDDIGDHTAFFALADEGELVSASHILLDALHYGAERVFEKNVPAHYILDSVRAYFESDCFADRQACRKVPMRFVQKHAACV</sequence>
<dbReference type="SUPFAM" id="SSF52172">
    <property type="entry name" value="CheY-like"/>
    <property type="match status" value="1"/>
</dbReference>
<dbReference type="PROSITE" id="PS50110">
    <property type="entry name" value="RESPONSE_REGULATORY"/>
    <property type="match status" value="1"/>
</dbReference>
<dbReference type="InterPro" id="IPR001789">
    <property type="entry name" value="Sig_transdc_resp-reg_receiver"/>
</dbReference>
<dbReference type="GO" id="GO:0000160">
    <property type="term" value="P:phosphorelay signal transduction system"/>
    <property type="evidence" value="ECO:0007669"/>
    <property type="project" value="InterPro"/>
</dbReference>
<gene>
    <name evidence="3" type="ORF">Pan216_30670</name>
</gene>
<feature type="domain" description="Response regulatory" evidence="2">
    <location>
        <begin position="4"/>
        <end position="118"/>
    </location>
</feature>
<proteinExistence type="predicted"/>
<organism evidence="3 4">
    <name type="scientific">Kolteria novifilia</name>
    <dbReference type="NCBI Taxonomy" id="2527975"/>
    <lineage>
        <taxon>Bacteria</taxon>
        <taxon>Pseudomonadati</taxon>
        <taxon>Planctomycetota</taxon>
        <taxon>Planctomycetia</taxon>
        <taxon>Kolteriales</taxon>
        <taxon>Kolteriaceae</taxon>
        <taxon>Kolteria</taxon>
    </lineage>
</organism>
<evidence type="ECO:0000259" key="2">
    <source>
        <dbReference type="PROSITE" id="PS50110"/>
    </source>
</evidence>
<dbReference type="Gene3D" id="3.40.50.2300">
    <property type="match status" value="1"/>
</dbReference>
<dbReference type="KEGG" id="knv:Pan216_30670"/>
<evidence type="ECO:0000313" key="4">
    <source>
        <dbReference type="Proteomes" id="UP000317093"/>
    </source>
</evidence>
<dbReference type="Pfam" id="PF00072">
    <property type="entry name" value="Response_reg"/>
    <property type="match status" value="1"/>
</dbReference>
<accession>A0A518B5F0</accession>
<evidence type="ECO:0000256" key="1">
    <source>
        <dbReference type="PROSITE-ProRule" id="PRU00169"/>
    </source>
</evidence>
<protein>
    <submittedName>
        <fullName evidence="3">Response regulator receiver domain protein</fullName>
    </submittedName>
</protein>
<reference evidence="3 4" key="1">
    <citation type="submission" date="2019-02" db="EMBL/GenBank/DDBJ databases">
        <title>Deep-cultivation of Planctomycetes and their phenomic and genomic characterization uncovers novel biology.</title>
        <authorList>
            <person name="Wiegand S."/>
            <person name="Jogler M."/>
            <person name="Boedeker C."/>
            <person name="Pinto D."/>
            <person name="Vollmers J."/>
            <person name="Rivas-Marin E."/>
            <person name="Kohn T."/>
            <person name="Peeters S.H."/>
            <person name="Heuer A."/>
            <person name="Rast P."/>
            <person name="Oberbeckmann S."/>
            <person name="Bunk B."/>
            <person name="Jeske O."/>
            <person name="Meyerdierks A."/>
            <person name="Storesund J.E."/>
            <person name="Kallscheuer N."/>
            <person name="Luecker S."/>
            <person name="Lage O.M."/>
            <person name="Pohl T."/>
            <person name="Merkel B.J."/>
            <person name="Hornburger P."/>
            <person name="Mueller R.-W."/>
            <person name="Bruemmer F."/>
            <person name="Labrenz M."/>
            <person name="Spormann A.M."/>
            <person name="Op den Camp H."/>
            <person name="Overmann J."/>
            <person name="Amann R."/>
            <person name="Jetten M.S.M."/>
            <person name="Mascher T."/>
            <person name="Medema M.H."/>
            <person name="Devos D.P."/>
            <person name="Kaster A.-K."/>
            <person name="Ovreas L."/>
            <person name="Rohde M."/>
            <person name="Galperin M.Y."/>
            <person name="Jogler C."/>
        </authorList>
    </citation>
    <scope>NUCLEOTIDE SEQUENCE [LARGE SCALE GENOMIC DNA]</scope>
    <source>
        <strain evidence="3 4">Pan216</strain>
    </source>
</reference>
<dbReference type="EMBL" id="CP036279">
    <property type="protein sequence ID" value="QDU62200.1"/>
    <property type="molecule type" value="Genomic_DNA"/>
</dbReference>
<dbReference type="AlphaFoldDB" id="A0A518B5F0"/>
<name>A0A518B5F0_9BACT</name>
<keyword evidence="1" id="KW-0597">Phosphoprotein</keyword>
<dbReference type="InterPro" id="IPR011006">
    <property type="entry name" value="CheY-like_superfamily"/>
</dbReference>
<feature type="modified residue" description="4-aspartylphosphate" evidence="1">
    <location>
        <position position="52"/>
    </location>
</feature>
<dbReference type="Proteomes" id="UP000317093">
    <property type="component" value="Chromosome"/>
</dbReference>
<evidence type="ECO:0000313" key="3">
    <source>
        <dbReference type="EMBL" id="QDU62200.1"/>
    </source>
</evidence>
<keyword evidence="4" id="KW-1185">Reference proteome</keyword>